<evidence type="ECO:0000256" key="6">
    <source>
        <dbReference type="ARBA" id="ARBA00023136"/>
    </source>
</evidence>
<evidence type="ECO:0000313" key="8">
    <source>
        <dbReference type="EMBL" id="KAJ8387665.1"/>
    </source>
</evidence>
<feature type="transmembrane region" description="Helical" evidence="7">
    <location>
        <begin position="155"/>
        <end position="172"/>
    </location>
</feature>
<dbReference type="PANTHER" id="PTHR13084">
    <property type="entry name" value="T-CELL LYMPHOMA BREAKPOINT-ASSOCIATED TARGET 1-RELATED"/>
    <property type="match status" value="1"/>
</dbReference>
<dbReference type="Proteomes" id="UP001221898">
    <property type="component" value="Unassembled WGS sequence"/>
</dbReference>
<dbReference type="InterPro" id="IPR008516">
    <property type="entry name" value="Na/K-Atpase_Interacting"/>
</dbReference>
<gene>
    <name evidence="8" type="ORF">AAFF_G00152150</name>
</gene>
<dbReference type="GO" id="GO:0005886">
    <property type="term" value="C:plasma membrane"/>
    <property type="evidence" value="ECO:0007669"/>
    <property type="project" value="UniProtKB-SubCell"/>
</dbReference>
<evidence type="ECO:0000256" key="7">
    <source>
        <dbReference type="RuleBase" id="RU368041"/>
    </source>
</evidence>
<protein>
    <recommendedName>
        <fullName evidence="7">Sodium/potassium-transporting ATPase subunit beta-1-interacting protein</fullName>
        <shortName evidence="7">Na(+)/K(+)-transporting ATPase subunit beta-1-interacting protein</shortName>
    </recommendedName>
</protein>
<comment type="similarity">
    <text evidence="2 7">Belongs to the NKAIN family.</text>
</comment>
<sequence>MPPLFVIHTDNPPSLRLQYAVWTALWVGWNVFIICFYLEVAGLTKEMDIMTFNISLHRSWWREHGPGCVRREVPPHDLPGHTYISVTGCMLDFQYLEVIHSSVSILLDLSQGEALFQLAHNVPLKSQQRSRVLTFAPIPLSLMCAYLKVGVGPGVSVLVWISGLLTICSAFHRGPGAAPTSLTTKKHPYLRPTVHEPPLMGVLSF</sequence>
<organism evidence="8 9">
    <name type="scientific">Aldrovandia affinis</name>
    <dbReference type="NCBI Taxonomy" id="143900"/>
    <lineage>
        <taxon>Eukaryota</taxon>
        <taxon>Metazoa</taxon>
        <taxon>Chordata</taxon>
        <taxon>Craniata</taxon>
        <taxon>Vertebrata</taxon>
        <taxon>Euteleostomi</taxon>
        <taxon>Actinopterygii</taxon>
        <taxon>Neopterygii</taxon>
        <taxon>Teleostei</taxon>
        <taxon>Notacanthiformes</taxon>
        <taxon>Halosauridae</taxon>
        <taxon>Aldrovandia</taxon>
    </lineage>
</organism>
<keyword evidence="5 7" id="KW-1133">Transmembrane helix</keyword>
<keyword evidence="6 7" id="KW-0472">Membrane</keyword>
<dbReference type="PANTHER" id="PTHR13084:SF2">
    <property type="entry name" value="SODIUM_POTASSIUM-TRANSPORTING ATPASE SUBUNIT BETA-1-INTERACTING PROTEIN 3"/>
    <property type="match status" value="1"/>
</dbReference>
<evidence type="ECO:0000313" key="9">
    <source>
        <dbReference type="Proteomes" id="UP001221898"/>
    </source>
</evidence>
<dbReference type="GO" id="GO:0002028">
    <property type="term" value="P:regulation of sodium ion transport"/>
    <property type="evidence" value="ECO:0007669"/>
    <property type="project" value="UniProtKB-UniRule"/>
</dbReference>
<evidence type="ECO:0000256" key="5">
    <source>
        <dbReference type="ARBA" id="ARBA00022989"/>
    </source>
</evidence>
<reference evidence="8" key="1">
    <citation type="journal article" date="2023" name="Science">
        <title>Genome structures resolve the early diversification of teleost fishes.</title>
        <authorList>
            <person name="Parey E."/>
            <person name="Louis A."/>
            <person name="Montfort J."/>
            <person name="Bouchez O."/>
            <person name="Roques C."/>
            <person name="Iampietro C."/>
            <person name="Lluch J."/>
            <person name="Castinel A."/>
            <person name="Donnadieu C."/>
            <person name="Desvignes T."/>
            <person name="Floi Bucao C."/>
            <person name="Jouanno E."/>
            <person name="Wen M."/>
            <person name="Mejri S."/>
            <person name="Dirks R."/>
            <person name="Jansen H."/>
            <person name="Henkel C."/>
            <person name="Chen W.J."/>
            <person name="Zahm M."/>
            <person name="Cabau C."/>
            <person name="Klopp C."/>
            <person name="Thompson A.W."/>
            <person name="Robinson-Rechavi M."/>
            <person name="Braasch I."/>
            <person name="Lecointre G."/>
            <person name="Bobe J."/>
            <person name="Postlethwait J.H."/>
            <person name="Berthelot C."/>
            <person name="Roest Crollius H."/>
            <person name="Guiguen Y."/>
        </authorList>
    </citation>
    <scope>NUCLEOTIDE SEQUENCE</scope>
    <source>
        <strain evidence="8">NC1722</strain>
    </source>
</reference>
<dbReference type="Pfam" id="PF05640">
    <property type="entry name" value="NKAIN"/>
    <property type="match status" value="1"/>
</dbReference>
<comment type="caution">
    <text evidence="7">Lacks conserved residue(s) required for the propagation of feature annotation.</text>
</comment>
<feature type="transmembrane region" description="Helical" evidence="7">
    <location>
        <begin position="20"/>
        <end position="40"/>
    </location>
</feature>
<keyword evidence="3 7" id="KW-1003">Cell membrane</keyword>
<accession>A0AAD7RP41</accession>
<keyword evidence="4 7" id="KW-0812">Transmembrane</keyword>
<evidence type="ECO:0000256" key="4">
    <source>
        <dbReference type="ARBA" id="ARBA00022692"/>
    </source>
</evidence>
<keyword evidence="9" id="KW-1185">Reference proteome</keyword>
<proteinExistence type="inferred from homology"/>
<evidence type="ECO:0000256" key="1">
    <source>
        <dbReference type="ARBA" id="ARBA00004651"/>
    </source>
</evidence>
<evidence type="ECO:0000256" key="2">
    <source>
        <dbReference type="ARBA" id="ARBA00006364"/>
    </source>
</evidence>
<comment type="subcellular location">
    <subcellularLocation>
        <location evidence="1 7">Cell membrane</location>
        <topology evidence="1 7">Multi-pass membrane protein</topology>
    </subcellularLocation>
</comment>
<comment type="caution">
    <text evidence="8">The sequence shown here is derived from an EMBL/GenBank/DDBJ whole genome shotgun (WGS) entry which is preliminary data.</text>
</comment>
<name>A0AAD7RP41_9TELE</name>
<dbReference type="EMBL" id="JAINUG010000208">
    <property type="protein sequence ID" value="KAJ8387665.1"/>
    <property type="molecule type" value="Genomic_DNA"/>
</dbReference>
<dbReference type="AlphaFoldDB" id="A0AAD7RP41"/>
<evidence type="ECO:0000256" key="3">
    <source>
        <dbReference type="ARBA" id="ARBA00022475"/>
    </source>
</evidence>